<accession>A0A1D4RDF9</accession>
<dbReference type="EMBL" id="FMPI01000034">
    <property type="protein sequence ID" value="SCT53361.1"/>
    <property type="molecule type" value="Genomic_DNA"/>
</dbReference>
<organism evidence="1 4">
    <name type="scientific">Staphylococcus caeli</name>
    <dbReference type="NCBI Taxonomy" id="2201815"/>
    <lineage>
        <taxon>Bacteria</taxon>
        <taxon>Bacillati</taxon>
        <taxon>Bacillota</taxon>
        <taxon>Bacilli</taxon>
        <taxon>Bacillales</taxon>
        <taxon>Staphylococcaceae</taxon>
        <taxon>Staphylococcus</taxon>
    </lineage>
</organism>
<gene>
    <name evidence="1" type="ORF">SAMEA2297795_02534</name>
    <name evidence="2" type="ORF">SAMEA2297796_02577</name>
</gene>
<evidence type="ECO:0000313" key="1">
    <source>
        <dbReference type="EMBL" id="SCT45272.1"/>
    </source>
</evidence>
<sequence length="63" mass="7649">MNNEFTYYKVEWLEKDITGFYNVKNKKYYTKREAFDFKYFVEKSDIASNCLVKKITEITEVIA</sequence>
<dbReference type="AlphaFoldDB" id="A0A1D4RDF9"/>
<dbReference type="EMBL" id="FMPG01000018">
    <property type="protein sequence ID" value="SCT45272.1"/>
    <property type="molecule type" value="Genomic_DNA"/>
</dbReference>
<dbReference type="RefSeq" id="WP_068505922.1">
    <property type="nucleotide sequence ID" value="NZ_FMPG01000018.1"/>
</dbReference>
<dbReference type="Proteomes" id="UP000095768">
    <property type="component" value="Unassembled WGS sequence"/>
</dbReference>
<reference evidence="2 3" key="2">
    <citation type="submission" date="2016-09" db="EMBL/GenBank/DDBJ databases">
        <authorList>
            <consortium name="Pathogen Informatics"/>
            <person name="Sun Q."/>
            <person name="Inoue M."/>
        </authorList>
    </citation>
    <scope>NUCLEOTIDE SEQUENCE [LARGE SCALE GENOMIC DNA]</scope>
    <source>
        <strain evidence="2 3">82C</strain>
    </source>
</reference>
<dbReference type="Proteomes" id="UP000095412">
    <property type="component" value="Unassembled WGS sequence"/>
</dbReference>
<evidence type="ECO:0000313" key="3">
    <source>
        <dbReference type="Proteomes" id="UP000095412"/>
    </source>
</evidence>
<keyword evidence="3" id="KW-1185">Reference proteome</keyword>
<dbReference type="OrthoDB" id="8480412at2"/>
<protein>
    <submittedName>
        <fullName evidence="1">Uncharacterized protein</fullName>
    </submittedName>
</protein>
<proteinExistence type="predicted"/>
<reference evidence="1 4" key="1">
    <citation type="submission" date="2016-09" db="EMBL/GenBank/DDBJ databases">
        <authorList>
            <consortium name="Pathogen Informatics"/>
        </authorList>
    </citation>
    <scope>NUCLEOTIDE SEQUENCE [LARGE SCALE GENOMIC DNA]</scope>
    <source>
        <strain evidence="1 4">82B</strain>
    </source>
</reference>
<evidence type="ECO:0000313" key="2">
    <source>
        <dbReference type="EMBL" id="SCT53361.1"/>
    </source>
</evidence>
<evidence type="ECO:0000313" key="4">
    <source>
        <dbReference type="Proteomes" id="UP000095768"/>
    </source>
</evidence>
<name>A0A1D4RDF9_9STAP</name>